<accession>A0A248VZ07</accession>
<keyword evidence="2" id="KW-1133">Transmembrane helix</keyword>
<reference evidence="3 4" key="1">
    <citation type="submission" date="2017-08" db="EMBL/GenBank/DDBJ databases">
        <title>Identification and genetic characteristics of simultaneous BTEX- and naphthalene-degrading Paraburkholderia sp. BN5 isolated from petroleum-contaminated soil.</title>
        <authorList>
            <person name="Lee Y."/>
            <person name="Jeon C.O."/>
        </authorList>
    </citation>
    <scope>NUCLEOTIDE SEQUENCE [LARGE SCALE GENOMIC DNA]</scope>
    <source>
        <strain evidence="3 4">BN5</strain>
        <plasmid evidence="3 4">pBN4</plasmid>
    </source>
</reference>
<feature type="transmembrane region" description="Helical" evidence="2">
    <location>
        <begin position="129"/>
        <end position="154"/>
    </location>
</feature>
<evidence type="ECO:0000256" key="2">
    <source>
        <dbReference type="SAM" id="Phobius"/>
    </source>
</evidence>
<feature type="transmembrane region" description="Helical" evidence="2">
    <location>
        <begin position="101"/>
        <end position="123"/>
    </location>
</feature>
<protein>
    <submittedName>
        <fullName evidence="3">Uncharacterized protein</fullName>
    </submittedName>
</protein>
<evidence type="ECO:0000313" key="4">
    <source>
        <dbReference type="Proteomes" id="UP000215158"/>
    </source>
</evidence>
<sequence>MATEEKKSALRTTGKVAWRVLLPFAAMRRTVALAKKEAERTKESLGALKELGDDARKTIVEGIKGPKEQRNDSFSDAMSKRSENALSEDELYRYFLGKKRVAIGTAAFFALMALYGMLGGIWFGHNRGIALGAISLLASQPVFFMVALGAQLRLWQLRTHRLSKEEKGGLGDFMREVKGWWWVTLDPEFSRKGGSRA</sequence>
<dbReference type="AlphaFoldDB" id="A0A248VZ07"/>
<keyword evidence="2" id="KW-0472">Membrane</keyword>
<dbReference type="Proteomes" id="UP000215158">
    <property type="component" value="Plasmid pBN4"/>
</dbReference>
<organism evidence="3 4">
    <name type="scientific">Paraburkholderia aromaticivorans</name>
    <dbReference type="NCBI Taxonomy" id="2026199"/>
    <lineage>
        <taxon>Bacteria</taxon>
        <taxon>Pseudomonadati</taxon>
        <taxon>Pseudomonadota</taxon>
        <taxon>Betaproteobacteria</taxon>
        <taxon>Burkholderiales</taxon>
        <taxon>Burkholderiaceae</taxon>
        <taxon>Paraburkholderia</taxon>
    </lineage>
</organism>
<geneLocation type="plasmid" evidence="3 4">
    <name>pBN4</name>
</geneLocation>
<feature type="region of interest" description="Disordered" evidence="1">
    <location>
        <begin position="60"/>
        <end position="81"/>
    </location>
</feature>
<dbReference type="EMBL" id="CP022994">
    <property type="protein sequence ID" value="ASW04281.1"/>
    <property type="molecule type" value="Genomic_DNA"/>
</dbReference>
<evidence type="ECO:0000256" key="1">
    <source>
        <dbReference type="SAM" id="MobiDB-lite"/>
    </source>
</evidence>
<name>A0A248VZ07_9BURK</name>
<dbReference type="OrthoDB" id="6866190at2"/>
<proteinExistence type="predicted"/>
<keyword evidence="4" id="KW-1185">Reference proteome</keyword>
<gene>
    <name evidence="3" type="ORF">CJU94_39725</name>
</gene>
<keyword evidence="2" id="KW-0812">Transmembrane</keyword>
<dbReference type="KEGG" id="parb:CJU94_39725"/>
<dbReference type="RefSeq" id="WP_007183106.1">
    <property type="nucleotide sequence ID" value="NZ_CP022994.1"/>
</dbReference>
<evidence type="ECO:0000313" key="3">
    <source>
        <dbReference type="EMBL" id="ASW04281.1"/>
    </source>
</evidence>
<keyword evidence="3" id="KW-0614">Plasmid</keyword>